<dbReference type="GO" id="GO:0004605">
    <property type="term" value="F:phosphatidate cytidylyltransferase activity"/>
    <property type="evidence" value="ECO:0007669"/>
    <property type="project" value="InterPro"/>
</dbReference>
<evidence type="ECO:0000256" key="2">
    <source>
        <dbReference type="ARBA" id="ARBA00023002"/>
    </source>
</evidence>
<organism evidence="4">
    <name type="scientific">Oryza meridionalis</name>
    <dbReference type="NCBI Taxonomy" id="40149"/>
    <lineage>
        <taxon>Eukaryota</taxon>
        <taxon>Viridiplantae</taxon>
        <taxon>Streptophyta</taxon>
        <taxon>Embryophyta</taxon>
        <taxon>Tracheophyta</taxon>
        <taxon>Spermatophyta</taxon>
        <taxon>Magnoliopsida</taxon>
        <taxon>Liliopsida</taxon>
        <taxon>Poales</taxon>
        <taxon>Poaceae</taxon>
        <taxon>BOP clade</taxon>
        <taxon>Oryzoideae</taxon>
        <taxon>Oryzeae</taxon>
        <taxon>Oryzinae</taxon>
        <taxon>Oryza</taxon>
    </lineage>
</organism>
<dbReference type="GO" id="GO:0009067">
    <property type="term" value="P:aspartate family amino acid biosynthetic process"/>
    <property type="evidence" value="ECO:0007669"/>
    <property type="project" value="InterPro"/>
</dbReference>
<proteinExistence type="predicted"/>
<evidence type="ECO:0000259" key="3">
    <source>
        <dbReference type="Pfam" id="PF00742"/>
    </source>
</evidence>
<dbReference type="InterPro" id="IPR001342">
    <property type="entry name" value="HDH_cat"/>
</dbReference>
<dbReference type="EnsemblPlants" id="OMERI05G08830.1">
    <property type="protein sequence ID" value="OMERI05G08830.1"/>
    <property type="gene ID" value="OMERI05G08830"/>
</dbReference>
<keyword evidence="2" id="KW-0560">Oxidoreductase</keyword>
<reference evidence="4" key="1">
    <citation type="submission" date="2015-04" db="UniProtKB">
        <authorList>
            <consortium name="EnsemblPlants"/>
        </authorList>
    </citation>
    <scope>IDENTIFICATION</scope>
</reference>
<dbReference type="GO" id="GO:0016024">
    <property type="term" value="P:CDP-diacylglycerol biosynthetic process"/>
    <property type="evidence" value="ECO:0007669"/>
    <property type="project" value="UniProtKB-UniPathway"/>
</dbReference>
<dbReference type="Gramene" id="OMERI05G08830.1">
    <property type="protein sequence ID" value="OMERI05G08830.1"/>
    <property type="gene ID" value="OMERI05G08830"/>
</dbReference>
<dbReference type="InterPro" id="IPR011147">
    <property type="entry name" value="Bifunc_Aspkin/hSer_DH"/>
</dbReference>
<dbReference type="AlphaFoldDB" id="A0A0E0DPC5"/>
<dbReference type="InterPro" id="IPR015222">
    <property type="entry name" value="Tam41"/>
</dbReference>
<dbReference type="UniPathway" id="UPA00557">
    <property type="reaction ID" value="UER00614"/>
</dbReference>
<sequence>MRPAEEAGLASPLDELLPPVDFCCAYGSTLLHARSGAASMIDYILGIPDPLQWHSENLERNPAHYSGWMARLGPGAVRTTLDGWLASAPTLIGVGVYFNPFVEWRDKVGAGLPVIASVTHIIASGDPVCLLWFSHIVGSLSGTLGYVMSELEDGKRFSEVVKTARSLGYTEPDPRDDLSRMDVARNALILARLLEQRMGMENINVSL</sequence>
<protein>
    <recommendedName>
        <fullName evidence="3">Homoserine dehydrogenase catalytic domain-containing protein</fullName>
    </recommendedName>
</protein>
<keyword evidence="1" id="KW-0521">NADP</keyword>
<reference evidence="4" key="2">
    <citation type="submission" date="2018-05" db="EMBL/GenBank/DDBJ databases">
        <title>OmerRS3 (Oryza meridionalis Reference Sequence Version 3).</title>
        <authorList>
            <person name="Zhang J."/>
            <person name="Kudrna D."/>
            <person name="Lee S."/>
            <person name="Talag J."/>
            <person name="Welchert J."/>
            <person name="Wing R.A."/>
        </authorList>
    </citation>
    <scope>NUCLEOTIDE SEQUENCE [LARGE SCALE GENOMIC DNA]</scope>
    <source>
        <strain evidence="4">cv. OR44</strain>
    </source>
</reference>
<dbReference type="GO" id="GO:0004412">
    <property type="term" value="F:homoserine dehydrogenase activity"/>
    <property type="evidence" value="ECO:0007669"/>
    <property type="project" value="InterPro"/>
</dbReference>
<dbReference type="Pfam" id="PF09139">
    <property type="entry name" value="Tam41_Mmp37"/>
    <property type="match status" value="1"/>
</dbReference>
<dbReference type="PANTHER" id="PTHR43070">
    <property type="match status" value="1"/>
</dbReference>
<accession>A0A0E0DPC5</accession>
<evidence type="ECO:0000256" key="1">
    <source>
        <dbReference type="ARBA" id="ARBA00022857"/>
    </source>
</evidence>
<evidence type="ECO:0000313" key="4">
    <source>
        <dbReference type="EnsemblPlants" id="OMERI05G08830.1"/>
    </source>
</evidence>
<evidence type="ECO:0000313" key="5">
    <source>
        <dbReference type="Proteomes" id="UP000008021"/>
    </source>
</evidence>
<dbReference type="PANTHER" id="PTHR43070:SF3">
    <property type="entry name" value="HOMOSERINE DEHYDROGENASE"/>
    <property type="match status" value="1"/>
</dbReference>
<feature type="domain" description="Homoserine dehydrogenase catalytic" evidence="3">
    <location>
        <begin position="134"/>
        <end position="205"/>
    </location>
</feature>
<keyword evidence="5" id="KW-1185">Reference proteome</keyword>
<dbReference type="GO" id="GO:0032049">
    <property type="term" value="P:cardiolipin biosynthetic process"/>
    <property type="evidence" value="ECO:0007669"/>
    <property type="project" value="InterPro"/>
</dbReference>
<dbReference type="STRING" id="40149.A0A0E0DPC5"/>
<dbReference type="Gene3D" id="3.30.360.10">
    <property type="entry name" value="Dihydrodipicolinate Reductase, domain 2"/>
    <property type="match status" value="1"/>
</dbReference>
<dbReference type="Proteomes" id="UP000008021">
    <property type="component" value="Chromosome 5"/>
</dbReference>
<dbReference type="SUPFAM" id="SSF55347">
    <property type="entry name" value="Glyceraldehyde-3-phosphate dehydrogenase-like, C-terminal domain"/>
    <property type="match status" value="1"/>
</dbReference>
<dbReference type="Pfam" id="PF00742">
    <property type="entry name" value="Homoserine_dh"/>
    <property type="match status" value="1"/>
</dbReference>
<name>A0A0E0DPC5_9ORYZ</name>